<name>A0A6N7IT45_9FIRM</name>
<comment type="caution">
    <text evidence="2">The sequence shown here is derived from an EMBL/GenBank/DDBJ whole genome shotgun (WGS) entry which is preliminary data.</text>
</comment>
<dbReference type="SUPFAM" id="SSF52540">
    <property type="entry name" value="P-loop containing nucleoside triphosphate hydrolases"/>
    <property type="match status" value="1"/>
</dbReference>
<dbReference type="Proteomes" id="UP000441717">
    <property type="component" value="Unassembled WGS sequence"/>
</dbReference>
<dbReference type="GO" id="GO:0009898">
    <property type="term" value="C:cytoplasmic side of plasma membrane"/>
    <property type="evidence" value="ECO:0007669"/>
    <property type="project" value="TreeGrafter"/>
</dbReference>
<dbReference type="GO" id="GO:0051782">
    <property type="term" value="P:negative regulation of cell division"/>
    <property type="evidence" value="ECO:0007669"/>
    <property type="project" value="TreeGrafter"/>
</dbReference>
<evidence type="ECO:0000313" key="3">
    <source>
        <dbReference type="Proteomes" id="UP000441717"/>
    </source>
</evidence>
<dbReference type="EMBL" id="WHYR01000028">
    <property type="protein sequence ID" value="MQL52733.1"/>
    <property type="molecule type" value="Genomic_DNA"/>
</dbReference>
<sequence length="414" mass="44554">MERGTPGQDDVVITDESLEAARMYLPARVFLVNPPSLALWRAATGSGVTVAGSTVAVASKLGVRIRRTKGPAPQPGRNVRSTRAEVAKEIAKEEKSETATEGVQEPDIPISCEINEAPESNLPDLTKRATIIAVYSLKGGVGKTTLSMNLAAVLRRHGHAVCLVDLDIKTGSATSYLFPNSRPAVDIVSWDEFPLEKASDKLAVESFLASGPAGMHVLPSPEASYQVNVVTNRLMGMALDILSAHFDYIVVDMAGGALEHRERKALSMADVVFLLATPDEMSISGAVRTVDQVVGPGKPVDPSRVRFIVNRDRPRAPRRPEEVARMAGLELSFVIPEDGQAIDEAAFLQHTLPVLLKKNSLLKESIENLAGTLVPGFNAAPHPKGGLLSRLRSFFKKLIRKGEKRSEKSLAHAG</sequence>
<dbReference type="GO" id="GO:0005524">
    <property type="term" value="F:ATP binding"/>
    <property type="evidence" value="ECO:0007669"/>
    <property type="project" value="TreeGrafter"/>
</dbReference>
<dbReference type="GO" id="GO:0016887">
    <property type="term" value="F:ATP hydrolysis activity"/>
    <property type="evidence" value="ECO:0007669"/>
    <property type="project" value="TreeGrafter"/>
</dbReference>
<dbReference type="InterPro" id="IPR025669">
    <property type="entry name" value="AAA_dom"/>
</dbReference>
<keyword evidence="3" id="KW-1185">Reference proteome</keyword>
<dbReference type="AlphaFoldDB" id="A0A6N7IT45"/>
<dbReference type="InterPro" id="IPR050625">
    <property type="entry name" value="ParA/MinD_ATPase"/>
</dbReference>
<dbReference type="PANTHER" id="PTHR43384">
    <property type="entry name" value="SEPTUM SITE-DETERMINING PROTEIN MIND HOMOLOG, CHLOROPLASTIC-RELATED"/>
    <property type="match status" value="1"/>
</dbReference>
<evidence type="ECO:0000313" key="2">
    <source>
        <dbReference type="EMBL" id="MQL52733.1"/>
    </source>
</evidence>
<dbReference type="InterPro" id="IPR027417">
    <property type="entry name" value="P-loop_NTPase"/>
</dbReference>
<organism evidence="2 3">
    <name type="scientific">Desulfofundulus thermobenzoicus</name>
    <dbReference type="NCBI Taxonomy" id="29376"/>
    <lineage>
        <taxon>Bacteria</taxon>
        <taxon>Bacillati</taxon>
        <taxon>Bacillota</taxon>
        <taxon>Clostridia</taxon>
        <taxon>Eubacteriales</taxon>
        <taxon>Peptococcaceae</taxon>
        <taxon>Desulfofundulus</taxon>
    </lineage>
</organism>
<dbReference type="PANTHER" id="PTHR43384:SF13">
    <property type="entry name" value="SLR0110 PROTEIN"/>
    <property type="match status" value="1"/>
</dbReference>
<gene>
    <name evidence="2" type="ORF">GFC01_10755</name>
</gene>
<reference evidence="2 3" key="1">
    <citation type="submission" date="2019-10" db="EMBL/GenBank/DDBJ databases">
        <title>Comparative genomics of sulfur disproportionating microorganisms.</title>
        <authorList>
            <person name="Ward L.M."/>
            <person name="Bertran E."/>
            <person name="Johnston D."/>
        </authorList>
    </citation>
    <scope>NUCLEOTIDE SEQUENCE [LARGE SCALE GENOMIC DNA]</scope>
    <source>
        <strain evidence="2 3">DSM 14055</strain>
    </source>
</reference>
<feature type="domain" description="AAA" evidence="1">
    <location>
        <begin position="130"/>
        <end position="288"/>
    </location>
</feature>
<evidence type="ECO:0000259" key="1">
    <source>
        <dbReference type="Pfam" id="PF13614"/>
    </source>
</evidence>
<dbReference type="OrthoDB" id="9794577at2"/>
<dbReference type="Gene3D" id="3.40.50.300">
    <property type="entry name" value="P-loop containing nucleotide triphosphate hydrolases"/>
    <property type="match status" value="1"/>
</dbReference>
<dbReference type="GO" id="GO:0005829">
    <property type="term" value="C:cytosol"/>
    <property type="evidence" value="ECO:0007669"/>
    <property type="project" value="TreeGrafter"/>
</dbReference>
<dbReference type="Pfam" id="PF13614">
    <property type="entry name" value="AAA_31"/>
    <property type="match status" value="1"/>
</dbReference>
<protein>
    <submittedName>
        <fullName evidence="2">AAA family ATPase</fullName>
    </submittedName>
</protein>
<proteinExistence type="predicted"/>
<dbReference type="RefSeq" id="WP_152947145.1">
    <property type="nucleotide sequence ID" value="NZ_WHYR01000028.1"/>
</dbReference>
<accession>A0A6N7IT45</accession>